<dbReference type="Proteomes" id="UP001055167">
    <property type="component" value="Unassembled WGS sequence"/>
</dbReference>
<gene>
    <name evidence="1" type="ORF">OPKNFCMD_1084</name>
</gene>
<dbReference type="RefSeq" id="WP_128565128.1">
    <property type="nucleotide sequence ID" value="NZ_BPQH01000003.1"/>
</dbReference>
<evidence type="ECO:0000313" key="1">
    <source>
        <dbReference type="EMBL" id="GJD48366.1"/>
    </source>
</evidence>
<organism evidence="1 2">
    <name type="scientific">Methylobacterium crusticola</name>
    <dbReference type="NCBI Taxonomy" id="1697972"/>
    <lineage>
        <taxon>Bacteria</taxon>
        <taxon>Pseudomonadati</taxon>
        <taxon>Pseudomonadota</taxon>
        <taxon>Alphaproteobacteria</taxon>
        <taxon>Hyphomicrobiales</taxon>
        <taxon>Methylobacteriaceae</taxon>
        <taxon>Methylobacterium</taxon>
    </lineage>
</organism>
<proteinExistence type="predicted"/>
<name>A0ABQ4QUL2_9HYPH</name>
<sequence>MQTVTSDSVALGFIAVVACAGLAVGVQTLRHLRRAARKAAQRIWSLHCSAAAAPGARGNLFYVRLADPARNRFTLSYVKVRSPAGAGASAVAFRPYGPSGEGGGHTHVTFKRMLSLNQEIVARRAYEPAASEAAPAGEGRVYFFVTPRPGTLWRRRLPERLVVDVAVEEISPEREVHRLTLTSEPVAWARDPAA</sequence>
<accession>A0ABQ4QUL2</accession>
<evidence type="ECO:0000313" key="2">
    <source>
        <dbReference type="Proteomes" id="UP001055167"/>
    </source>
</evidence>
<reference evidence="1" key="1">
    <citation type="journal article" date="2021" name="Front. Microbiol.">
        <title>Comprehensive Comparative Genomics and Phenotyping of Methylobacterium Species.</title>
        <authorList>
            <person name="Alessa O."/>
            <person name="Ogura Y."/>
            <person name="Fujitani Y."/>
            <person name="Takami H."/>
            <person name="Hayashi T."/>
            <person name="Sahin N."/>
            <person name="Tani A."/>
        </authorList>
    </citation>
    <scope>NUCLEOTIDE SEQUENCE</scope>
    <source>
        <strain evidence="1">KCTC 52305</strain>
    </source>
</reference>
<comment type="caution">
    <text evidence="1">The sequence shown here is derived from an EMBL/GenBank/DDBJ whole genome shotgun (WGS) entry which is preliminary data.</text>
</comment>
<protein>
    <recommendedName>
        <fullName evidence="3">DUF3592 domain-containing protein</fullName>
    </recommendedName>
</protein>
<reference evidence="1" key="2">
    <citation type="submission" date="2021-08" db="EMBL/GenBank/DDBJ databases">
        <authorList>
            <person name="Tani A."/>
            <person name="Ola A."/>
            <person name="Ogura Y."/>
            <person name="Katsura K."/>
            <person name="Hayashi T."/>
        </authorList>
    </citation>
    <scope>NUCLEOTIDE SEQUENCE</scope>
    <source>
        <strain evidence="1">KCTC 52305</strain>
    </source>
</reference>
<keyword evidence="2" id="KW-1185">Reference proteome</keyword>
<dbReference type="EMBL" id="BPQH01000003">
    <property type="protein sequence ID" value="GJD48366.1"/>
    <property type="molecule type" value="Genomic_DNA"/>
</dbReference>
<evidence type="ECO:0008006" key="3">
    <source>
        <dbReference type="Google" id="ProtNLM"/>
    </source>
</evidence>